<dbReference type="GO" id="GO:0005634">
    <property type="term" value="C:nucleus"/>
    <property type="evidence" value="ECO:0007669"/>
    <property type="project" value="UniProtKB-SubCell"/>
</dbReference>
<dbReference type="RefSeq" id="XP_060458606.1">
    <property type="nucleotide sequence ID" value="XM_060602187.1"/>
</dbReference>
<dbReference type="InterPro" id="IPR013520">
    <property type="entry name" value="Ribonucl_H"/>
</dbReference>
<keyword evidence="4" id="KW-0378">Hydrolase</keyword>
<evidence type="ECO:0000256" key="4">
    <source>
        <dbReference type="ARBA" id="ARBA00022801"/>
    </source>
</evidence>
<reference evidence="9" key="1">
    <citation type="journal article" date="2023" name="BMC Genomics">
        <title>Chromosome-level genome assemblies of Cutaneotrichosporon spp. (Trichosporonales, Basidiomycota) reveal imbalanced evolution between nucleotide sequences and chromosome synteny.</title>
        <authorList>
            <person name="Kobayashi Y."/>
            <person name="Kayamori A."/>
            <person name="Aoki K."/>
            <person name="Shiwa Y."/>
            <person name="Matsutani M."/>
            <person name="Fujita N."/>
            <person name="Sugita T."/>
            <person name="Iwasaki W."/>
            <person name="Tanaka N."/>
            <person name="Takashima M."/>
        </authorList>
    </citation>
    <scope>NUCLEOTIDE SEQUENCE</scope>
    <source>
        <strain evidence="9">HIS019</strain>
    </source>
</reference>
<evidence type="ECO:0000256" key="7">
    <source>
        <dbReference type="SAM" id="MobiDB-lite"/>
    </source>
</evidence>
<keyword evidence="10" id="KW-1185">Reference proteome</keyword>
<dbReference type="InterPro" id="IPR036397">
    <property type="entry name" value="RNaseH_sf"/>
</dbReference>
<dbReference type="PANTHER" id="PTHR12801:SF115">
    <property type="entry name" value="FI18136P1-RELATED"/>
    <property type="match status" value="1"/>
</dbReference>
<dbReference type="SUPFAM" id="SSF53098">
    <property type="entry name" value="Ribonuclease H-like"/>
    <property type="match status" value="1"/>
</dbReference>
<gene>
    <name evidence="9" type="ORF">CcaverHIS019_0509690</name>
</gene>
<dbReference type="EMBL" id="AP028216">
    <property type="protein sequence ID" value="BEI93341.1"/>
    <property type="molecule type" value="Genomic_DNA"/>
</dbReference>
<dbReference type="InterPro" id="IPR047021">
    <property type="entry name" value="REXO1/3/4-like"/>
</dbReference>
<keyword evidence="6" id="KW-0539">Nucleus</keyword>
<keyword evidence="5" id="KW-0269">Exonuclease</keyword>
<evidence type="ECO:0000259" key="8">
    <source>
        <dbReference type="SMART" id="SM00479"/>
    </source>
</evidence>
<dbReference type="SMART" id="SM00479">
    <property type="entry name" value="EXOIII"/>
    <property type="match status" value="1"/>
</dbReference>
<feature type="domain" description="Exonuclease" evidence="8">
    <location>
        <begin position="748"/>
        <end position="907"/>
    </location>
</feature>
<accession>A0AA48L7I9</accession>
<feature type="region of interest" description="Disordered" evidence="7">
    <location>
        <begin position="320"/>
        <end position="434"/>
    </location>
</feature>
<dbReference type="FunFam" id="3.30.420.10:FF:000031">
    <property type="entry name" value="RNA exonuclease 1"/>
    <property type="match status" value="1"/>
</dbReference>
<dbReference type="GO" id="GO:0004527">
    <property type="term" value="F:exonuclease activity"/>
    <property type="evidence" value="ECO:0007669"/>
    <property type="project" value="UniProtKB-KW"/>
</dbReference>
<dbReference type="Gene3D" id="3.30.420.10">
    <property type="entry name" value="Ribonuclease H-like superfamily/Ribonuclease H"/>
    <property type="match status" value="1"/>
</dbReference>
<name>A0AA48L7I9_9TREE</name>
<dbReference type="GO" id="GO:0010629">
    <property type="term" value="P:negative regulation of gene expression"/>
    <property type="evidence" value="ECO:0007669"/>
    <property type="project" value="UniProtKB-ARBA"/>
</dbReference>
<proteinExistence type="inferred from homology"/>
<protein>
    <recommendedName>
        <fullName evidence="8">Exonuclease domain-containing protein</fullName>
    </recommendedName>
</protein>
<comment type="subcellular location">
    <subcellularLocation>
        <location evidence="1">Nucleus</location>
    </subcellularLocation>
</comment>
<evidence type="ECO:0000256" key="3">
    <source>
        <dbReference type="ARBA" id="ARBA00022722"/>
    </source>
</evidence>
<feature type="region of interest" description="Disordered" evidence="7">
    <location>
        <begin position="284"/>
        <end position="306"/>
    </location>
</feature>
<dbReference type="AlphaFoldDB" id="A0AA48L7I9"/>
<dbReference type="PANTHER" id="PTHR12801">
    <property type="entry name" value="RNA EXONUCLEASE REXO1 / RECO3 FAMILY MEMBER-RELATED"/>
    <property type="match status" value="1"/>
</dbReference>
<organism evidence="9 10">
    <name type="scientific">Cutaneotrichosporon cavernicola</name>
    <dbReference type="NCBI Taxonomy" id="279322"/>
    <lineage>
        <taxon>Eukaryota</taxon>
        <taxon>Fungi</taxon>
        <taxon>Dikarya</taxon>
        <taxon>Basidiomycota</taxon>
        <taxon>Agaricomycotina</taxon>
        <taxon>Tremellomycetes</taxon>
        <taxon>Trichosporonales</taxon>
        <taxon>Trichosporonaceae</taxon>
        <taxon>Cutaneotrichosporon</taxon>
    </lineage>
</organism>
<evidence type="ECO:0000256" key="2">
    <source>
        <dbReference type="ARBA" id="ARBA00006357"/>
    </source>
</evidence>
<dbReference type="GeneID" id="85497211"/>
<keyword evidence="3" id="KW-0540">Nuclease</keyword>
<dbReference type="GO" id="GO:0003676">
    <property type="term" value="F:nucleic acid binding"/>
    <property type="evidence" value="ECO:0007669"/>
    <property type="project" value="InterPro"/>
</dbReference>
<feature type="compositionally biased region" description="Low complexity" evidence="7">
    <location>
        <begin position="353"/>
        <end position="368"/>
    </location>
</feature>
<comment type="similarity">
    <text evidence="2">Belongs to the REXO1/REXO3 family.</text>
</comment>
<evidence type="ECO:0000256" key="1">
    <source>
        <dbReference type="ARBA" id="ARBA00004123"/>
    </source>
</evidence>
<evidence type="ECO:0000313" key="9">
    <source>
        <dbReference type="EMBL" id="BEI93341.1"/>
    </source>
</evidence>
<feature type="region of interest" description="Disordered" evidence="7">
    <location>
        <begin position="90"/>
        <end position="110"/>
    </location>
</feature>
<dbReference type="KEGG" id="ccac:CcaHIS019_0509690"/>
<feature type="region of interest" description="Disordered" evidence="7">
    <location>
        <begin position="474"/>
        <end position="513"/>
    </location>
</feature>
<evidence type="ECO:0000256" key="6">
    <source>
        <dbReference type="ARBA" id="ARBA00023242"/>
    </source>
</evidence>
<dbReference type="CDD" id="cd06145">
    <property type="entry name" value="REX1_like"/>
    <property type="match status" value="1"/>
</dbReference>
<evidence type="ECO:0000256" key="5">
    <source>
        <dbReference type="ARBA" id="ARBA00022839"/>
    </source>
</evidence>
<sequence>MPKRKSAEAGAAATPSLSSLDAALDLLACEMFGRLESLTSKFEAAAGVKLNEGVVMRRWEEASKRYLVMKSMDELTCGGKGLTDGSMVLDGDGGDPAANDSGSYARPLPKSHHPGAVRAFELDADEELQWRRWSPRVNDMVLVELQGGAVWPAKIIEKKTFFQGRSSIPRGNNFYPIRVYAEDIEPTMTVKSRLIPLELRSSPPLLATTGLITAYNHALNPTTFDILAGNREQAAAYARTHPGAGDEDTMSKISAEKESWKKFVNWLMDERRVEKLRNLSEERDKRLREVTSSSYKDCDTSGCDEIDNVRAPRRRRVSASLPPFDYSSTKTVRKVESESNERGGIFRIAPLNGSPSSGQGSSSSSSRSLTPMSAYIRPALSVPLRPNSPRRTDRRRNGVFAGVSEFSPRRGSTYTPPRVLPSGDETAPFSPSPAPSLKSFDFCSPLSSKHKSNDDDVVMVSKNGSVCFEEPVQKKAPTAPVRLGSSSTSRPPPSAPTTSRPVGPPTLPLTKFSPQPIADRQKALRTLYTQFEKLYSHVLSHHPSLAQESAIDQESEVSTTTRNVKAYKMAIHQAAVSISRRSPPDSVPHASIGTVKQCREAAEAAEAARASKLTIDRVSGFCHDTSTLIQWGYPDYDNVELSSPPVVLSEITERQACDRCKKDFDPNVTYELGVCVYHYGRPRPERKDGRRVWLYTCCGKERGGPGCEDGIHVFSFREDDSKLAALEPYQTTQQIHERHAIPAKRAMEIVGMDCEMIYTASGSSLARVTIVDENGGTILDELVRQRHRILDCNTRFSGVVEQDLESATMDLNAVRKAVCSFIGPKTIVVGHGLENDLRALRLLHDRVIDTAILFPHPNGPPYRRALRDLVKDHLGYFIQDNSVAGHSSAEDARATIEVLKAKVRGNA</sequence>
<dbReference type="InterPro" id="IPR012337">
    <property type="entry name" value="RNaseH-like_sf"/>
</dbReference>
<dbReference type="Proteomes" id="UP001233271">
    <property type="component" value="Chromosome 5"/>
</dbReference>
<evidence type="ECO:0000313" key="10">
    <source>
        <dbReference type="Proteomes" id="UP001233271"/>
    </source>
</evidence>
<dbReference type="InterPro" id="IPR034922">
    <property type="entry name" value="REX1-like_exo"/>
</dbReference>